<gene>
    <name evidence="1" type="ORF">DI396_07735</name>
</gene>
<dbReference type="OrthoDB" id="7869894at2"/>
<dbReference type="RefSeq" id="WP_110795617.1">
    <property type="nucleotide sequence ID" value="NZ_KZ826483.1"/>
</dbReference>
<reference evidence="1 2" key="1">
    <citation type="submission" date="2018-05" db="EMBL/GenBank/DDBJ databases">
        <title>Oceanovita maritima gen. nov., sp. nov., a marine bacterium in the family Rhodobacteraceae isolated from surface seawater of Lundu port Xiamen, China.</title>
        <authorList>
            <person name="Hetharua B.H."/>
            <person name="Min D."/>
            <person name="Liao H."/>
            <person name="Tian Y."/>
        </authorList>
    </citation>
    <scope>NUCLEOTIDE SEQUENCE [LARGE SCALE GENOMIC DNA]</scope>
    <source>
        <strain evidence="1 2">FSX-11</strain>
    </source>
</reference>
<accession>A0A2V4NNK9</accession>
<dbReference type="Proteomes" id="UP000248012">
    <property type="component" value="Unassembled WGS sequence"/>
</dbReference>
<dbReference type="EMBL" id="QFVT01000004">
    <property type="protein sequence ID" value="PYC47967.1"/>
    <property type="molecule type" value="Genomic_DNA"/>
</dbReference>
<evidence type="ECO:0008006" key="3">
    <source>
        <dbReference type="Google" id="ProtNLM"/>
    </source>
</evidence>
<name>A0A2V4NNK9_9RHOB</name>
<dbReference type="AlphaFoldDB" id="A0A2V4NNK9"/>
<comment type="caution">
    <text evidence="1">The sequence shown here is derived from an EMBL/GenBank/DDBJ whole genome shotgun (WGS) entry which is preliminary data.</text>
</comment>
<evidence type="ECO:0000313" key="1">
    <source>
        <dbReference type="EMBL" id="PYC47967.1"/>
    </source>
</evidence>
<proteinExistence type="predicted"/>
<sequence>MAETPTLLAYLNGMPDVESTYPVLARVHARGRLKVKALVYSKLLRKEQRLTEAFEAQGFMPEPASKLRMKLLYQRDIRRAGAVLTIADPYWDTTTRKQRGTYILKIGQQCIYLQHGAYQLGVNAPLVDRPQNYYSQKLLFWEPLGKNRELFTPDVPEKIEICGFTKQNILPPNTWGPELNDWVARHPRRLLVCQSFRWGGGRYSADHIQHFYDLMDAVLTRHPDLGIIIRSHRGKVRKNHRSLDNALAAKHSNVMFSHYYSGPLAKATIHDAIDLCDGMVSPTSTTVLDCIYSGKPAAVFAEDVDVFAELPQISDLASMEAFIASMGKPDPVMDDVRTRFGDFDSNLTRAAEIIEQQVLGH</sequence>
<protein>
    <recommendedName>
        <fullName evidence="3">CDP-Glycerol:Poly(Glycerophosphate) glycerophosphotransferase</fullName>
    </recommendedName>
</protein>
<keyword evidence="2" id="KW-1185">Reference proteome</keyword>
<evidence type="ECO:0000313" key="2">
    <source>
        <dbReference type="Proteomes" id="UP000248012"/>
    </source>
</evidence>
<organism evidence="1 2">
    <name type="scientific">Litorivita pollutaquae</name>
    <dbReference type="NCBI Taxonomy" id="2200892"/>
    <lineage>
        <taxon>Bacteria</taxon>
        <taxon>Pseudomonadati</taxon>
        <taxon>Pseudomonadota</taxon>
        <taxon>Alphaproteobacteria</taxon>
        <taxon>Rhodobacterales</taxon>
        <taxon>Paracoccaceae</taxon>
        <taxon>Litorivita</taxon>
    </lineage>
</organism>